<accession>A0A5K3FDX5</accession>
<reference evidence="1" key="1">
    <citation type="submission" date="2019-11" db="UniProtKB">
        <authorList>
            <consortium name="WormBaseParasite"/>
        </authorList>
    </citation>
    <scope>IDENTIFICATION</scope>
</reference>
<name>A0A5K3FDX5_MESCO</name>
<dbReference type="PANTHER" id="PTHR34914:SF1">
    <property type="entry name" value="LYMPHOCYTE EXPANSION MOLECULE"/>
    <property type="match status" value="1"/>
</dbReference>
<dbReference type="AlphaFoldDB" id="A0A5K3FDX5"/>
<proteinExistence type="predicted"/>
<organism evidence="1">
    <name type="scientific">Mesocestoides corti</name>
    <name type="common">Flatworm</name>
    <dbReference type="NCBI Taxonomy" id="53468"/>
    <lineage>
        <taxon>Eukaryota</taxon>
        <taxon>Metazoa</taxon>
        <taxon>Spiralia</taxon>
        <taxon>Lophotrochozoa</taxon>
        <taxon>Platyhelminthes</taxon>
        <taxon>Cestoda</taxon>
        <taxon>Eucestoda</taxon>
        <taxon>Cyclophyllidea</taxon>
        <taxon>Mesocestoididae</taxon>
        <taxon>Mesocestoides</taxon>
    </lineage>
</organism>
<dbReference type="InterPro" id="IPR033557">
    <property type="entry name" value="CIMAP2"/>
</dbReference>
<dbReference type="PANTHER" id="PTHR34914">
    <property type="entry name" value="LYMPHOCYTE EXPANSION MOLECULE"/>
    <property type="match status" value="1"/>
</dbReference>
<evidence type="ECO:0000313" key="1">
    <source>
        <dbReference type="WBParaSite" id="MCU_006659-RA"/>
    </source>
</evidence>
<protein>
    <submittedName>
        <fullName evidence="1">Stabilizer of axonemal microtubules 2</fullName>
    </submittedName>
</protein>
<sequence length="345" mass="39160">MPYILYSSRQDQLRQDWSASMPPVEVPTFRERLHAKKTISADNKQVAELEPPVIPTKCPWVPPCGAPFGSRAPRFPETKIRCTRQRGNVPPPCTYDPYKEPDKRKLNDLEPWTRAPVVNRSMSTKDGVGPGSYRIMAPIDQELESLAKRTFSFDAFTEPRFAPPKHGYYVRDNANNPPPGSIDVPTLIDLLTFAANRKKGRFLKSVRFPKVYGERCCLSAPGYNIDKEVNAAWGKYNTDLPQAKSCKLKPIKAPFGSHITAKMTQKRYNNSIGIQTPFTGPGRYDPYKFEEKPTLRYSGIAKASERQFDPAKHRLHVERKRAINVPKETGCGRKEVVVRSNIKLR</sequence>
<dbReference type="WBParaSite" id="MCU_006659-RA">
    <property type="protein sequence ID" value="MCU_006659-RA"/>
    <property type="gene ID" value="MCU_006659"/>
</dbReference>